<dbReference type="InterPro" id="IPR021709">
    <property type="entry name" value="DUF3292"/>
</dbReference>
<dbReference type="AlphaFoldDB" id="A0A5N6KS83"/>
<reference evidence="3 4" key="1">
    <citation type="submission" date="2019-06" db="EMBL/GenBank/DDBJ databases">
        <title>A chromosomal-level reference genome of Carpinus fangiana (Coryloideae, Betulaceae).</title>
        <authorList>
            <person name="Yang X."/>
            <person name="Wang Z."/>
            <person name="Zhang L."/>
            <person name="Hao G."/>
            <person name="Liu J."/>
            <person name="Yang Y."/>
        </authorList>
    </citation>
    <scope>NUCLEOTIDE SEQUENCE [LARGE SCALE GENOMIC DNA]</scope>
    <source>
        <strain evidence="3">Cfa_2016G</strain>
        <tissue evidence="3">Leaf</tissue>
    </source>
</reference>
<dbReference type="Proteomes" id="UP000327013">
    <property type="component" value="Unassembled WGS sequence"/>
</dbReference>
<protein>
    <submittedName>
        <fullName evidence="3">Uncharacterized protein</fullName>
    </submittedName>
</protein>
<comment type="caution">
    <text evidence="3">The sequence shown here is derived from an EMBL/GenBank/DDBJ whole genome shotgun (WGS) entry which is preliminary data.</text>
</comment>
<evidence type="ECO:0000313" key="3">
    <source>
        <dbReference type="EMBL" id="KAB8338771.1"/>
    </source>
</evidence>
<keyword evidence="2" id="KW-0812">Transmembrane</keyword>
<feature type="region of interest" description="Disordered" evidence="1">
    <location>
        <begin position="263"/>
        <end position="308"/>
    </location>
</feature>
<organism evidence="3 4">
    <name type="scientific">Carpinus fangiana</name>
    <dbReference type="NCBI Taxonomy" id="176857"/>
    <lineage>
        <taxon>Eukaryota</taxon>
        <taxon>Viridiplantae</taxon>
        <taxon>Streptophyta</taxon>
        <taxon>Embryophyta</taxon>
        <taxon>Tracheophyta</taxon>
        <taxon>Spermatophyta</taxon>
        <taxon>Magnoliopsida</taxon>
        <taxon>eudicotyledons</taxon>
        <taxon>Gunneridae</taxon>
        <taxon>Pentapetalae</taxon>
        <taxon>rosids</taxon>
        <taxon>fabids</taxon>
        <taxon>Fagales</taxon>
        <taxon>Betulaceae</taxon>
        <taxon>Carpinus</taxon>
    </lineage>
</organism>
<gene>
    <name evidence="3" type="ORF">FH972_021716</name>
</gene>
<name>A0A5N6KS83_9ROSI</name>
<sequence>MSATGVNYRDLLPVPEKTNAVTDPDQHEQATAFEDGPTASHALASAATDVPEEEKGAAQEEHDGEVLDLGWNEEKQKIPQLVGGLDNEELWLLVRRFNKQMYHVKEVTTPVPGNLDLNIADEDEFSPDKLRSTLERLYMTVGLGLLSFGKHIVRIRSWRETRRTTMFCVIYFVAWALDFLVPTFSLMVIALIAFPPSRGFLFPPAPIALVGSDGAPKKPKAGVLGSHDSATGAPENFKGEAAEAEAQNFVNGIAHIALSSATGKHPMDDEQEEGAPSDSAPDPTAVAVSGANARVASSGKNPGADKTKARVPMETAMWNKMRPIMHSLQDIVDGWERFANALDPTPPFPQEPFRLRIATLVIPVFAISIFITSYMFMKGVTFGVGFGFFGDPLVWRGLDFLNRKVPNWQKMLELRNTLLKGVPTNAQLTVTLLRIGEANKAPLPPPPYYTDAPPNDVAHVSDEHLGAIGEDAPLGATDEELRAAMEHDGGAVAHHIDDDAAAAKDTKHGKKGSKILGFLKGGVKASVETAIGADRLKANVGNTKAKNRLGVVPRPRPELFISGPIEFNARFHGRKGHVYIVNKATIPCVAFTTDSTVEKIGTQDREDLHPAWSVAVADIKELKKVGGFGWKARLVVGWALDRQVADGLEIIDKRGNTWKVTAMPLRDELFNRLIAMGGQKWESW</sequence>
<dbReference type="OrthoDB" id="1708389at2759"/>
<evidence type="ECO:0000256" key="1">
    <source>
        <dbReference type="SAM" id="MobiDB-lite"/>
    </source>
</evidence>
<keyword evidence="2" id="KW-1133">Transmembrane helix</keyword>
<proteinExistence type="predicted"/>
<feature type="region of interest" description="Disordered" evidence="1">
    <location>
        <begin position="1"/>
        <end position="27"/>
    </location>
</feature>
<keyword evidence="4" id="KW-1185">Reference proteome</keyword>
<dbReference type="EMBL" id="VIBQ01000010">
    <property type="protein sequence ID" value="KAB8338771.1"/>
    <property type="molecule type" value="Genomic_DNA"/>
</dbReference>
<dbReference type="Pfam" id="PF11696">
    <property type="entry name" value="DUF3292"/>
    <property type="match status" value="1"/>
</dbReference>
<evidence type="ECO:0000256" key="2">
    <source>
        <dbReference type="SAM" id="Phobius"/>
    </source>
</evidence>
<evidence type="ECO:0000313" key="4">
    <source>
        <dbReference type="Proteomes" id="UP000327013"/>
    </source>
</evidence>
<keyword evidence="2" id="KW-0472">Membrane</keyword>
<dbReference type="PANTHER" id="PTHR38694:SF1">
    <property type="entry name" value="PEROXIN DOMAIN-CONTAINING PROTEIN"/>
    <property type="match status" value="1"/>
</dbReference>
<dbReference type="PANTHER" id="PTHR38694">
    <property type="entry name" value="CONSERVED EXPRESSED PROTEIN"/>
    <property type="match status" value="1"/>
</dbReference>
<accession>A0A5N6KS83</accession>
<feature type="transmembrane region" description="Helical" evidence="2">
    <location>
        <begin position="165"/>
        <end position="194"/>
    </location>
</feature>